<reference evidence="9" key="4">
    <citation type="submission" date="2025-08" db="UniProtKB">
        <authorList>
            <consortium name="Ensembl"/>
        </authorList>
    </citation>
    <scope>IDENTIFICATION</scope>
</reference>
<dbReference type="PROSITE" id="PS50835">
    <property type="entry name" value="IG_LIKE"/>
    <property type="match status" value="2"/>
</dbReference>
<dbReference type="PANTHER" id="PTHR19433">
    <property type="entry name" value="T-CELL RECEPTOR ALPHA CHAIN V REGION-RELATED"/>
    <property type="match status" value="1"/>
</dbReference>
<reference evidence="10" key="1">
    <citation type="journal article" date="2014" name="Science">
        <title>Nonhuman genetics. Genomic basis for the convergent evolution of electric organs.</title>
        <authorList>
            <person name="Gallant J.R."/>
            <person name="Traeger L.L."/>
            <person name="Volkening J.D."/>
            <person name="Moffett H."/>
            <person name="Chen P.H."/>
            <person name="Novina C.D."/>
            <person name="Phillips G.N.Jr."/>
            <person name="Anand R."/>
            <person name="Wells G.B."/>
            <person name="Pinch M."/>
            <person name="Guth R."/>
            <person name="Unguez G.A."/>
            <person name="Albert J.S."/>
            <person name="Zakon H.H."/>
            <person name="Samanta M.P."/>
            <person name="Sussman M.R."/>
        </authorList>
    </citation>
    <scope>NUCLEOTIDE SEQUENCE [LARGE SCALE GENOMIC DNA]</scope>
</reference>
<dbReference type="SUPFAM" id="SSF48726">
    <property type="entry name" value="Immunoglobulin"/>
    <property type="match status" value="2"/>
</dbReference>
<proteinExistence type="predicted"/>
<accession>A0A4W4E2L9</accession>
<dbReference type="GO" id="GO:0009617">
    <property type="term" value="P:response to bacterium"/>
    <property type="evidence" value="ECO:0007669"/>
    <property type="project" value="TreeGrafter"/>
</dbReference>
<evidence type="ECO:0000256" key="3">
    <source>
        <dbReference type="ARBA" id="ARBA00022729"/>
    </source>
</evidence>
<feature type="domain" description="Ig-like" evidence="8">
    <location>
        <begin position="35"/>
        <end position="114"/>
    </location>
</feature>
<keyword evidence="3" id="KW-0732">Signal</keyword>
<protein>
    <recommendedName>
        <fullName evidence="8">Ig-like domain-containing protein</fullName>
    </recommendedName>
</protein>
<keyword evidence="10" id="KW-1185">Reference proteome</keyword>
<evidence type="ECO:0000256" key="6">
    <source>
        <dbReference type="ARBA" id="ARBA00023157"/>
    </source>
</evidence>
<dbReference type="GeneTree" id="ENSGT00940000162676"/>
<evidence type="ECO:0000256" key="7">
    <source>
        <dbReference type="ARBA" id="ARBA00023180"/>
    </source>
</evidence>
<name>A0A4W4E2L9_ELEEL</name>
<dbReference type="SMART" id="SM00409">
    <property type="entry name" value="IG"/>
    <property type="match status" value="2"/>
</dbReference>
<dbReference type="InterPro" id="IPR007110">
    <property type="entry name" value="Ig-like_dom"/>
</dbReference>
<dbReference type="InterPro" id="IPR036179">
    <property type="entry name" value="Ig-like_dom_sf"/>
</dbReference>
<evidence type="ECO:0000256" key="4">
    <source>
        <dbReference type="ARBA" id="ARBA00022859"/>
    </source>
</evidence>
<reference evidence="10" key="2">
    <citation type="journal article" date="2017" name="Sci. Adv.">
        <title>A tail of two voltages: Proteomic comparison of the three electric organs of the electric eel.</title>
        <authorList>
            <person name="Traeger L.L."/>
            <person name="Sabat G."/>
            <person name="Barrett-Wilt G.A."/>
            <person name="Wells G.B."/>
            <person name="Sussman M.R."/>
        </authorList>
    </citation>
    <scope>NUCLEOTIDE SEQUENCE [LARGE SCALE GENOMIC DNA]</scope>
</reference>
<dbReference type="GO" id="GO:0005886">
    <property type="term" value="C:plasma membrane"/>
    <property type="evidence" value="ECO:0007669"/>
    <property type="project" value="UniProtKB-SubCell"/>
</dbReference>
<dbReference type="Pfam" id="PF07686">
    <property type="entry name" value="V-set"/>
    <property type="match status" value="2"/>
</dbReference>
<dbReference type="Ensembl" id="ENSEEET00000006010.2">
    <property type="protein sequence ID" value="ENSEEEP00000005930.2"/>
    <property type="gene ID" value="ENSEEEG00000026276.1"/>
</dbReference>
<reference evidence="9" key="5">
    <citation type="submission" date="2025-09" db="UniProtKB">
        <authorList>
            <consortium name="Ensembl"/>
        </authorList>
    </citation>
    <scope>IDENTIFICATION</scope>
</reference>
<feature type="domain" description="Ig-like" evidence="8">
    <location>
        <begin position="141"/>
        <end position="232"/>
    </location>
</feature>
<dbReference type="InterPro" id="IPR013783">
    <property type="entry name" value="Ig-like_fold"/>
</dbReference>
<keyword evidence="7" id="KW-0325">Glycoprotein</keyword>
<organism evidence="9 10">
    <name type="scientific">Electrophorus electricus</name>
    <name type="common">Electric eel</name>
    <name type="synonym">Gymnotus electricus</name>
    <dbReference type="NCBI Taxonomy" id="8005"/>
    <lineage>
        <taxon>Eukaryota</taxon>
        <taxon>Metazoa</taxon>
        <taxon>Chordata</taxon>
        <taxon>Craniata</taxon>
        <taxon>Vertebrata</taxon>
        <taxon>Euteleostomi</taxon>
        <taxon>Actinopterygii</taxon>
        <taxon>Neopterygii</taxon>
        <taxon>Teleostei</taxon>
        <taxon>Ostariophysi</taxon>
        <taxon>Gymnotiformes</taxon>
        <taxon>Gymnotoidei</taxon>
        <taxon>Gymnotidae</taxon>
        <taxon>Electrophorus</taxon>
    </lineage>
</organism>
<dbReference type="InterPro" id="IPR052051">
    <property type="entry name" value="TCR_complex_component"/>
</dbReference>
<dbReference type="Gene3D" id="2.60.40.10">
    <property type="entry name" value="Immunoglobulins"/>
    <property type="match status" value="2"/>
</dbReference>
<evidence type="ECO:0000256" key="2">
    <source>
        <dbReference type="ARBA" id="ARBA00022475"/>
    </source>
</evidence>
<keyword evidence="2" id="KW-1003">Cell membrane</keyword>
<evidence type="ECO:0000256" key="5">
    <source>
        <dbReference type="ARBA" id="ARBA00023136"/>
    </source>
</evidence>
<dbReference type="GO" id="GO:0002376">
    <property type="term" value="P:immune system process"/>
    <property type="evidence" value="ECO:0007669"/>
    <property type="project" value="UniProtKB-KW"/>
</dbReference>
<keyword evidence="6" id="KW-1015">Disulfide bond</keyword>
<evidence type="ECO:0000256" key="1">
    <source>
        <dbReference type="ARBA" id="ARBA00004236"/>
    </source>
</evidence>
<dbReference type="InterPro" id="IPR003599">
    <property type="entry name" value="Ig_sub"/>
</dbReference>
<reference evidence="9" key="3">
    <citation type="submission" date="2020-05" db="EMBL/GenBank/DDBJ databases">
        <title>Electrophorus electricus (electric eel) genome, fEleEle1, primary haplotype.</title>
        <authorList>
            <person name="Myers G."/>
            <person name="Meyer A."/>
            <person name="Fedrigo O."/>
            <person name="Formenti G."/>
            <person name="Rhie A."/>
            <person name="Tracey A."/>
            <person name="Sims Y."/>
            <person name="Jarvis E.D."/>
        </authorList>
    </citation>
    <scope>NUCLEOTIDE SEQUENCE [LARGE SCALE GENOMIC DNA]</scope>
</reference>
<dbReference type="InterPro" id="IPR013106">
    <property type="entry name" value="Ig_V-set"/>
</dbReference>
<dbReference type="CDD" id="cd00099">
    <property type="entry name" value="IgV"/>
    <property type="match status" value="1"/>
</dbReference>
<evidence type="ECO:0000259" key="8">
    <source>
        <dbReference type="PROSITE" id="PS50835"/>
    </source>
</evidence>
<dbReference type="Proteomes" id="UP000314983">
    <property type="component" value="Chromosome 19"/>
</dbReference>
<comment type="subcellular location">
    <subcellularLocation>
        <location evidence="1">Cell membrane</location>
    </subcellularLocation>
</comment>
<dbReference type="PANTHER" id="PTHR19433:SF133">
    <property type="entry name" value="IMMUNE-TYPE RECEPTOR 5 PRECURSOR-RELATED"/>
    <property type="match status" value="1"/>
</dbReference>
<dbReference type="AlphaFoldDB" id="A0A4W4E2L9"/>
<keyword evidence="5" id="KW-0472">Membrane</keyword>
<evidence type="ECO:0000313" key="9">
    <source>
        <dbReference type="Ensembl" id="ENSEEEP00000005930.2"/>
    </source>
</evidence>
<keyword evidence="4" id="KW-0391">Immunity</keyword>
<evidence type="ECO:0000313" key="10">
    <source>
        <dbReference type="Proteomes" id="UP000314983"/>
    </source>
</evidence>
<sequence>VLFSECLCIYSLCVFRCTMSGGGGCQPMLEPVHPGNSVTLQCTVLTEICVGGHSVYWFRHCSNESQPGIIYSNGHSKGQCQKSSVADSLTESFVYELTKRNLSLSDAGTYYCAVALCGEILFGNGTTLFFNGKDCNIMSGPNSKHHHYIIHPGDSVTLQCTVLTESCAGEHNVYWFRHVSGESHPGIIYTHGDSSDQCKKSSEVGSPVQTCVFNLPKSNLSLCDAGTYYCAVAMCGEILFGNGSKLEFAGEQKHETSMILILSMKICNVGGLNKVVGMRHVEQKHTFQFTSNIQDSTHTYTLLRSNIDNLNDKTRDLYTCMKITHNKVNDMSWCSNTDTHTNTHTEMFEGEGAVP</sequence>